<comment type="subcellular location">
    <subcellularLocation>
        <location evidence="1 7">Cell membrane</location>
        <topology evidence="1 7">Multi-pass membrane protein</topology>
    </subcellularLocation>
</comment>
<accession>A0A2V3Y9H7</accession>
<protein>
    <submittedName>
        <fullName evidence="9">Multiple sugar transport system permease protein/raffinose/stachyose/melibiose transport system permease protein</fullName>
    </submittedName>
</protein>
<feature type="transmembrane region" description="Helical" evidence="7">
    <location>
        <begin position="105"/>
        <end position="126"/>
    </location>
</feature>
<comment type="caution">
    <text evidence="9">The sequence shown here is derived from an EMBL/GenBank/DDBJ whole genome shotgun (WGS) entry which is preliminary data.</text>
</comment>
<dbReference type="GO" id="GO:0055085">
    <property type="term" value="P:transmembrane transport"/>
    <property type="evidence" value="ECO:0007669"/>
    <property type="project" value="InterPro"/>
</dbReference>
<keyword evidence="5 7" id="KW-1133">Transmembrane helix</keyword>
<dbReference type="Proteomes" id="UP000248057">
    <property type="component" value="Unassembled WGS sequence"/>
</dbReference>
<dbReference type="GeneID" id="86060931"/>
<dbReference type="SUPFAM" id="SSF161098">
    <property type="entry name" value="MetI-like"/>
    <property type="match status" value="1"/>
</dbReference>
<evidence type="ECO:0000256" key="4">
    <source>
        <dbReference type="ARBA" id="ARBA00022692"/>
    </source>
</evidence>
<evidence type="ECO:0000313" key="9">
    <source>
        <dbReference type="EMBL" id="PXX55371.1"/>
    </source>
</evidence>
<dbReference type="InterPro" id="IPR000515">
    <property type="entry name" value="MetI-like"/>
</dbReference>
<dbReference type="InterPro" id="IPR035906">
    <property type="entry name" value="MetI-like_sf"/>
</dbReference>
<keyword evidence="2 7" id="KW-0813">Transport</keyword>
<keyword evidence="4 7" id="KW-0812">Transmembrane</keyword>
<feature type="domain" description="ABC transmembrane type-1" evidence="8">
    <location>
        <begin position="68"/>
        <end position="281"/>
    </location>
</feature>
<evidence type="ECO:0000259" key="8">
    <source>
        <dbReference type="PROSITE" id="PS50928"/>
    </source>
</evidence>
<dbReference type="PROSITE" id="PS50928">
    <property type="entry name" value="ABC_TM1"/>
    <property type="match status" value="1"/>
</dbReference>
<evidence type="ECO:0000256" key="7">
    <source>
        <dbReference type="RuleBase" id="RU363032"/>
    </source>
</evidence>
<evidence type="ECO:0000256" key="6">
    <source>
        <dbReference type="ARBA" id="ARBA00023136"/>
    </source>
</evidence>
<keyword evidence="6 7" id="KW-0472">Membrane</keyword>
<dbReference type="PANTHER" id="PTHR30193">
    <property type="entry name" value="ABC TRANSPORTER PERMEASE PROTEIN"/>
    <property type="match status" value="1"/>
</dbReference>
<keyword evidence="3" id="KW-1003">Cell membrane</keyword>
<dbReference type="GO" id="GO:0005886">
    <property type="term" value="C:plasma membrane"/>
    <property type="evidence" value="ECO:0007669"/>
    <property type="project" value="UniProtKB-SubCell"/>
</dbReference>
<dbReference type="EMBL" id="QJKD01000003">
    <property type="protein sequence ID" value="PXX55371.1"/>
    <property type="molecule type" value="Genomic_DNA"/>
</dbReference>
<keyword evidence="10" id="KW-1185">Reference proteome</keyword>
<dbReference type="Pfam" id="PF00528">
    <property type="entry name" value="BPD_transp_1"/>
    <property type="match status" value="1"/>
</dbReference>
<feature type="transmembrane region" description="Helical" evidence="7">
    <location>
        <begin position="153"/>
        <end position="177"/>
    </location>
</feature>
<feature type="transmembrane region" description="Helical" evidence="7">
    <location>
        <begin position="71"/>
        <end position="93"/>
    </location>
</feature>
<dbReference type="AlphaFoldDB" id="A0A2V3Y9H7"/>
<dbReference type="PANTHER" id="PTHR30193:SF41">
    <property type="entry name" value="DIACETYLCHITOBIOSE UPTAKE SYSTEM PERMEASE PROTEIN NGCF"/>
    <property type="match status" value="1"/>
</dbReference>
<proteinExistence type="inferred from homology"/>
<reference evidence="9 10" key="1">
    <citation type="submission" date="2018-05" db="EMBL/GenBank/DDBJ databases">
        <title>Genomic Encyclopedia of Type Strains, Phase IV (KMG-IV): sequencing the most valuable type-strain genomes for metagenomic binning, comparative biology and taxonomic classification.</title>
        <authorList>
            <person name="Goeker M."/>
        </authorList>
    </citation>
    <scope>NUCLEOTIDE SEQUENCE [LARGE SCALE GENOMIC DNA]</scope>
    <source>
        <strain evidence="9 10">DSM 24995</strain>
    </source>
</reference>
<comment type="similarity">
    <text evidence="7">Belongs to the binding-protein-dependent transport system permease family.</text>
</comment>
<organism evidence="9 10">
    <name type="scientific">Hungatella effluvii</name>
    <dbReference type="NCBI Taxonomy" id="1096246"/>
    <lineage>
        <taxon>Bacteria</taxon>
        <taxon>Bacillati</taxon>
        <taxon>Bacillota</taxon>
        <taxon>Clostridia</taxon>
        <taxon>Lachnospirales</taxon>
        <taxon>Lachnospiraceae</taxon>
        <taxon>Hungatella</taxon>
    </lineage>
</organism>
<feature type="transmembrane region" description="Helical" evidence="7">
    <location>
        <begin position="12"/>
        <end position="35"/>
    </location>
</feature>
<evidence type="ECO:0000256" key="3">
    <source>
        <dbReference type="ARBA" id="ARBA00022475"/>
    </source>
</evidence>
<dbReference type="Gene3D" id="1.10.3720.10">
    <property type="entry name" value="MetI-like"/>
    <property type="match status" value="1"/>
</dbReference>
<feature type="transmembrane region" description="Helical" evidence="7">
    <location>
        <begin position="198"/>
        <end position="222"/>
    </location>
</feature>
<sequence>MLNPRFFKKFTYFIIGAFLLYTVILIVPIVLSFAYSFTNWDGYSKQIDFVGLKNYIRIFQSEAMMAALGNSFVFCFFNAVIITALAIPLSLVFHAGFRIRNFLRSAFFFASVPSVLIIGYIFQLFFGPTKNGVLNALLGNLGIEPVKWLSKGLLPMVSIIIANVWRLTGWHACIYLARLQGISEEYYEAAKIDGASGFAIFRYVTFPLLAPAMTISMMLIIIDGLKIYALPYALTGGGPGYRTTFMTQLIIQTGIGEKMVGKSSAMAVVFFAVILVVAVIQLRVSRKREENLC</sequence>
<dbReference type="InterPro" id="IPR051393">
    <property type="entry name" value="ABC_transporter_permease"/>
</dbReference>
<dbReference type="RefSeq" id="WP_110322438.1">
    <property type="nucleotide sequence ID" value="NZ_QJKD01000003.1"/>
</dbReference>
<dbReference type="CDD" id="cd06261">
    <property type="entry name" value="TM_PBP2"/>
    <property type="match status" value="1"/>
</dbReference>
<keyword evidence="9" id="KW-0762">Sugar transport</keyword>
<gene>
    <name evidence="9" type="ORF">DFR60_103429</name>
</gene>
<evidence type="ECO:0000256" key="1">
    <source>
        <dbReference type="ARBA" id="ARBA00004651"/>
    </source>
</evidence>
<name>A0A2V3Y9H7_9FIRM</name>
<feature type="transmembrane region" description="Helical" evidence="7">
    <location>
        <begin position="265"/>
        <end position="284"/>
    </location>
</feature>
<evidence type="ECO:0000313" key="10">
    <source>
        <dbReference type="Proteomes" id="UP000248057"/>
    </source>
</evidence>
<evidence type="ECO:0000256" key="2">
    <source>
        <dbReference type="ARBA" id="ARBA00022448"/>
    </source>
</evidence>
<evidence type="ECO:0000256" key="5">
    <source>
        <dbReference type="ARBA" id="ARBA00022989"/>
    </source>
</evidence>